<keyword evidence="1" id="KW-0472">Membrane</keyword>
<keyword evidence="1" id="KW-1133">Transmembrane helix</keyword>
<dbReference type="InterPro" id="IPR002048">
    <property type="entry name" value="EF_hand_dom"/>
</dbReference>
<dbReference type="EMBL" id="CP028858">
    <property type="protein sequence ID" value="AWB27048.1"/>
    <property type="molecule type" value="Genomic_DNA"/>
</dbReference>
<sequence length="515" mass="55321">MRKLQNNSNIFKPCWARILYHLSGRSSMTRHTRPDGLDGGSNDARARAGARSRRAFLRTIGAGAGVAVLGGFGTAAAREVDGDRCLSDGAGETRFGDVTLYANDWSTSQCPDPPVEICLSTYSDGSFGWEWERGVTCVNGDDLPNYPEALMGTKMGGGSSGWSDQGALPQRVADIDRFDVELDVEMDLSDGEWNFALECWMDPNPGIPYPATDEIMVVIDDSAAHDKGENEVTAAFEDDYGNVYDYWENDIEPGDGDTWNFHIFHLPEPGVPPNLDLRSLLDYLQEDPDGAVAEGGGVYDGSKYVGGVEIGNENWDETHGETVVNQFSVRVNDTVGAAGVRDDFTVHEIDDTAPTTPGSVTVDDRQDRSATVSWDASSDADSGVAEYAITVEGSEIERVGAETTATTISDLSADKSYEVGVTAIDGSGNRSETATVTVPTAGPGLDPIEGTVPQDLDGDGLHRDINGNDVVDFPDVNRFFQHTDSAAVQDHVDAYDFTGDGVVDPQDVLALFELV</sequence>
<dbReference type="Proteomes" id="UP000244727">
    <property type="component" value="Chromosome"/>
</dbReference>
<dbReference type="PROSITE" id="PS51318">
    <property type="entry name" value="TAT"/>
    <property type="match status" value="1"/>
</dbReference>
<dbReference type="InterPro" id="IPR006311">
    <property type="entry name" value="TAT_signal"/>
</dbReference>
<dbReference type="AlphaFoldDB" id="A0A2R4WZS4"/>
<dbReference type="SMART" id="SM00060">
    <property type="entry name" value="FN3"/>
    <property type="match status" value="1"/>
</dbReference>
<dbReference type="KEGG" id="harc:HARCEL1_04670"/>
<dbReference type="InterPro" id="IPR003961">
    <property type="entry name" value="FN3_dom"/>
</dbReference>
<keyword evidence="1" id="KW-0812">Transmembrane</keyword>
<feature type="domain" description="EF-hand" evidence="2">
    <location>
        <begin position="483"/>
        <end position="515"/>
    </location>
</feature>
<dbReference type="InterPro" id="IPR013320">
    <property type="entry name" value="ConA-like_dom_sf"/>
</dbReference>
<dbReference type="InterPro" id="IPR013783">
    <property type="entry name" value="Ig-like_fold"/>
</dbReference>
<dbReference type="InterPro" id="IPR036116">
    <property type="entry name" value="FN3_sf"/>
</dbReference>
<dbReference type="SUPFAM" id="SSF63446">
    <property type="entry name" value="Type I dockerin domain"/>
    <property type="match status" value="1"/>
</dbReference>
<reference evidence="4 5" key="1">
    <citation type="submission" date="2018-04" db="EMBL/GenBank/DDBJ databases">
        <title>Halococcoides cellulosivorans gen. nov., sp. nov., an extremely halophilic cellulose-utilizing haloarchaeon from hypersaline lakes.</title>
        <authorList>
            <person name="Sorokin D.Y."/>
            <person name="Toshchakov S.V."/>
            <person name="Samarov N.I."/>
            <person name="Korzhenkov A."/>
            <person name="Kublanov I.V."/>
        </authorList>
    </citation>
    <scope>NUCLEOTIDE SEQUENCE [LARGE SCALE GENOMIC DNA]</scope>
    <source>
        <strain evidence="4 5">HArcel1</strain>
    </source>
</reference>
<evidence type="ECO:0000313" key="5">
    <source>
        <dbReference type="Proteomes" id="UP000244727"/>
    </source>
</evidence>
<proteinExistence type="predicted"/>
<evidence type="ECO:0000259" key="3">
    <source>
        <dbReference type="PROSITE" id="PS50853"/>
    </source>
</evidence>
<dbReference type="GO" id="GO:0000272">
    <property type="term" value="P:polysaccharide catabolic process"/>
    <property type="evidence" value="ECO:0007669"/>
    <property type="project" value="InterPro"/>
</dbReference>
<gene>
    <name evidence="4" type="ORF">HARCEL1_04670</name>
</gene>
<organism evidence="4 5">
    <name type="scientific">Halococcoides cellulosivorans</name>
    <dbReference type="NCBI Taxonomy" id="1679096"/>
    <lineage>
        <taxon>Archaea</taxon>
        <taxon>Methanobacteriati</taxon>
        <taxon>Methanobacteriota</taxon>
        <taxon>Stenosarchaea group</taxon>
        <taxon>Halobacteria</taxon>
        <taxon>Halobacteriales</taxon>
        <taxon>Haloarculaceae</taxon>
        <taxon>Halococcoides</taxon>
    </lineage>
</organism>
<evidence type="ECO:0000256" key="1">
    <source>
        <dbReference type="SAM" id="Phobius"/>
    </source>
</evidence>
<evidence type="ECO:0000313" key="4">
    <source>
        <dbReference type="EMBL" id="AWB27048.1"/>
    </source>
</evidence>
<accession>A0A2R4WZS4</accession>
<feature type="transmembrane region" description="Helical" evidence="1">
    <location>
        <begin position="55"/>
        <end position="77"/>
    </location>
</feature>
<dbReference type="CDD" id="cd00063">
    <property type="entry name" value="FN3"/>
    <property type="match status" value="1"/>
</dbReference>
<dbReference type="Gene3D" id="2.60.120.180">
    <property type="match status" value="1"/>
</dbReference>
<evidence type="ECO:0000259" key="2">
    <source>
        <dbReference type="PROSITE" id="PS50222"/>
    </source>
</evidence>
<dbReference type="SUPFAM" id="SSF49265">
    <property type="entry name" value="Fibronectin type III"/>
    <property type="match status" value="1"/>
</dbReference>
<dbReference type="PROSITE" id="PS50222">
    <property type="entry name" value="EF_HAND_2"/>
    <property type="match status" value="1"/>
</dbReference>
<dbReference type="SUPFAM" id="SSF49899">
    <property type="entry name" value="Concanavalin A-like lectins/glucanases"/>
    <property type="match status" value="1"/>
</dbReference>
<evidence type="ECO:0008006" key="6">
    <source>
        <dbReference type="Google" id="ProtNLM"/>
    </source>
</evidence>
<dbReference type="PROSITE" id="PS50853">
    <property type="entry name" value="FN3"/>
    <property type="match status" value="1"/>
</dbReference>
<dbReference type="Gene3D" id="2.60.40.10">
    <property type="entry name" value="Immunoglobulins"/>
    <property type="match status" value="1"/>
</dbReference>
<protein>
    <recommendedName>
        <fullName evidence="6">Fibronectin type III domain-containing protein</fullName>
    </recommendedName>
</protein>
<dbReference type="Pfam" id="PF00041">
    <property type="entry name" value="fn3"/>
    <property type="match status" value="1"/>
</dbReference>
<dbReference type="GO" id="GO:0005509">
    <property type="term" value="F:calcium ion binding"/>
    <property type="evidence" value="ECO:0007669"/>
    <property type="project" value="InterPro"/>
</dbReference>
<dbReference type="InterPro" id="IPR013319">
    <property type="entry name" value="GH11/12"/>
</dbReference>
<feature type="domain" description="Fibronectin type-III" evidence="3">
    <location>
        <begin position="356"/>
        <end position="444"/>
    </location>
</feature>
<dbReference type="GO" id="GO:0004553">
    <property type="term" value="F:hydrolase activity, hydrolyzing O-glycosyl compounds"/>
    <property type="evidence" value="ECO:0007669"/>
    <property type="project" value="InterPro"/>
</dbReference>
<keyword evidence="5" id="KW-1185">Reference proteome</keyword>
<dbReference type="InterPro" id="IPR036439">
    <property type="entry name" value="Dockerin_dom_sf"/>
</dbReference>
<name>A0A2R4WZS4_9EURY</name>